<organism evidence="3 4">
    <name type="scientific">Eumeta variegata</name>
    <name type="common">Bagworm moth</name>
    <name type="synonym">Eumeta japonica</name>
    <dbReference type="NCBI Taxonomy" id="151549"/>
    <lineage>
        <taxon>Eukaryota</taxon>
        <taxon>Metazoa</taxon>
        <taxon>Ecdysozoa</taxon>
        <taxon>Arthropoda</taxon>
        <taxon>Hexapoda</taxon>
        <taxon>Insecta</taxon>
        <taxon>Pterygota</taxon>
        <taxon>Neoptera</taxon>
        <taxon>Endopterygota</taxon>
        <taxon>Lepidoptera</taxon>
        <taxon>Glossata</taxon>
        <taxon>Ditrysia</taxon>
        <taxon>Tineoidea</taxon>
        <taxon>Psychidae</taxon>
        <taxon>Oiketicinae</taxon>
        <taxon>Eumeta</taxon>
    </lineage>
</organism>
<dbReference type="InterPro" id="IPR001073">
    <property type="entry name" value="C1q_dom"/>
</dbReference>
<feature type="compositionally biased region" description="Pro residues" evidence="1">
    <location>
        <begin position="190"/>
        <end position="199"/>
    </location>
</feature>
<keyword evidence="4" id="KW-1185">Reference proteome</keyword>
<dbReference type="Proteomes" id="UP000299102">
    <property type="component" value="Unassembled WGS sequence"/>
</dbReference>
<evidence type="ECO:0000259" key="2">
    <source>
        <dbReference type="PROSITE" id="PS50871"/>
    </source>
</evidence>
<sequence length="199" mass="22134">MEPKLSSTCVVTFQAPTLEHHGHGQQLVAVSGKRVLSTAKNRCCYGLIEPSLVPFRQGWQTQEACQSTGRDNGRSRKRTYGSGIPIDDEKDTVMVVSDRACSTARNPLFVSQSRIVSQLYCSDSRSSGAQYVGREPASSSISTQHHRLSKFIDNESVTPTARVRLRANYSRRRRRPPLPRPAFSALRAPRAPPAPRRQT</sequence>
<evidence type="ECO:0000313" key="3">
    <source>
        <dbReference type="EMBL" id="GBP06950.1"/>
    </source>
</evidence>
<feature type="region of interest" description="Disordered" evidence="1">
    <location>
        <begin position="169"/>
        <end position="199"/>
    </location>
</feature>
<accession>A0A4C1T082</accession>
<evidence type="ECO:0000313" key="4">
    <source>
        <dbReference type="Proteomes" id="UP000299102"/>
    </source>
</evidence>
<dbReference type="AlphaFoldDB" id="A0A4C1T082"/>
<evidence type="ECO:0000256" key="1">
    <source>
        <dbReference type="SAM" id="MobiDB-lite"/>
    </source>
</evidence>
<protein>
    <recommendedName>
        <fullName evidence="2">C1q domain-containing protein</fullName>
    </recommendedName>
</protein>
<gene>
    <name evidence="3" type="ORF">EVAR_4392_1</name>
</gene>
<feature type="region of interest" description="Disordered" evidence="1">
    <location>
        <begin position="64"/>
        <end position="84"/>
    </location>
</feature>
<name>A0A4C1T082_EUMVA</name>
<dbReference type="PROSITE" id="PS50871">
    <property type="entry name" value="C1Q"/>
    <property type="match status" value="1"/>
</dbReference>
<comment type="caution">
    <text evidence="3">The sequence shown here is derived from an EMBL/GenBank/DDBJ whole genome shotgun (WGS) entry which is preliminary data.</text>
</comment>
<reference evidence="3 4" key="1">
    <citation type="journal article" date="2019" name="Commun. Biol.">
        <title>The bagworm genome reveals a unique fibroin gene that provides high tensile strength.</title>
        <authorList>
            <person name="Kono N."/>
            <person name="Nakamura H."/>
            <person name="Ohtoshi R."/>
            <person name="Tomita M."/>
            <person name="Numata K."/>
            <person name="Arakawa K."/>
        </authorList>
    </citation>
    <scope>NUCLEOTIDE SEQUENCE [LARGE SCALE GENOMIC DNA]</scope>
</reference>
<feature type="domain" description="C1q" evidence="2">
    <location>
        <begin position="176"/>
        <end position="199"/>
    </location>
</feature>
<dbReference type="EMBL" id="BGZK01000024">
    <property type="protein sequence ID" value="GBP06950.1"/>
    <property type="molecule type" value="Genomic_DNA"/>
</dbReference>
<proteinExistence type="predicted"/>